<dbReference type="AlphaFoldDB" id="A0AAV5KRX0"/>
<protein>
    <submittedName>
        <fullName evidence="1">Uncharacterized protein</fullName>
    </submittedName>
</protein>
<comment type="caution">
    <text evidence="1">The sequence shown here is derived from an EMBL/GenBank/DDBJ whole genome shotgun (WGS) entry which is preliminary data.</text>
</comment>
<name>A0AAV5KRX0_9ROSI</name>
<accession>A0AAV5KRX0</accession>
<gene>
    <name evidence="1" type="ORF">SLEP1_g36469</name>
</gene>
<keyword evidence="2" id="KW-1185">Reference proteome</keyword>
<evidence type="ECO:0000313" key="1">
    <source>
        <dbReference type="EMBL" id="GKV27283.1"/>
    </source>
</evidence>
<evidence type="ECO:0000313" key="2">
    <source>
        <dbReference type="Proteomes" id="UP001054252"/>
    </source>
</evidence>
<proteinExistence type="predicted"/>
<organism evidence="1 2">
    <name type="scientific">Rubroshorea leprosula</name>
    <dbReference type="NCBI Taxonomy" id="152421"/>
    <lineage>
        <taxon>Eukaryota</taxon>
        <taxon>Viridiplantae</taxon>
        <taxon>Streptophyta</taxon>
        <taxon>Embryophyta</taxon>
        <taxon>Tracheophyta</taxon>
        <taxon>Spermatophyta</taxon>
        <taxon>Magnoliopsida</taxon>
        <taxon>eudicotyledons</taxon>
        <taxon>Gunneridae</taxon>
        <taxon>Pentapetalae</taxon>
        <taxon>rosids</taxon>
        <taxon>malvids</taxon>
        <taxon>Malvales</taxon>
        <taxon>Dipterocarpaceae</taxon>
        <taxon>Rubroshorea</taxon>
    </lineage>
</organism>
<sequence>MMSHKAGTEAKLQNCNRAIGIPLPHPCSIFVSPSASPPPNRSSKHLISLLHFRRHLTHQFSTGFISFAELNISNKYPNLPSSPPAVQHLSSVGSILTKLTASRLCHSSSTPLPTQTEAAKHNKSSLILLTSPPDFAHIAT</sequence>
<dbReference type="EMBL" id="BPVZ01000075">
    <property type="protein sequence ID" value="GKV27283.1"/>
    <property type="molecule type" value="Genomic_DNA"/>
</dbReference>
<dbReference type="Proteomes" id="UP001054252">
    <property type="component" value="Unassembled WGS sequence"/>
</dbReference>
<reference evidence="1 2" key="1">
    <citation type="journal article" date="2021" name="Commun. Biol.">
        <title>The genome of Shorea leprosula (Dipterocarpaceae) highlights the ecological relevance of drought in aseasonal tropical rainforests.</title>
        <authorList>
            <person name="Ng K.K.S."/>
            <person name="Kobayashi M.J."/>
            <person name="Fawcett J.A."/>
            <person name="Hatakeyama M."/>
            <person name="Paape T."/>
            <person name="Ng C.H."/>
            <person name="Ang C.C."/>
            <person name="Tnah L.H."/>
            <person name="Lee C.T."/>
            <person name="Nishiyama T."/>
            <person name="Sese J."/>
            <person name="O'Brien M.J."/>
            <person name="Copetti D."/>
            <person name="Mohd Noor M.I."/>
            <person name="Ong R.C."/>
            <person name="Putra M."/>
            <person name="Sireger I.Z."/>
            <person name="Indrioko S."/>
            <person name="Kosugi Y."/>
            <person name="Izuno A."/>
            <person name="Isagi Y."/>
            <person name="Lee S.L."/>
            <person name="Shimizu K.K."/>
        </authorList>
    </citation>
    <scope>NUCLEOTIDE SEQUENCE [LARGE SCALE GENOMIC DNA]</scope>
    <source>
        <strain evidence="1">214</strain>
    </source>
</reference>